<dbReference type="Proteomes" id="UP000789595">
    <property type="component" value="Unassembled WGS sequence"/>
</dbReference>
<reference evidence="1" key="1">
    <citation type="submission" date="2021-11" db="EMBL/GenBank/DDBJ databases">
        <authorList>
            <consortium name="Genoscope - CEA"/>
            <person name="William W."/>
        </authorList>
    </citation>
    <scope>NUCLEOTIDE SEQUENCE</scope>
</reference>
<evidence type="ECO:0000313" key="1">
    <source>
        <dbReference type="EMBL" id="CAH0374030.1"/>
    </source>
</evidence>
<proteinExistence type="predicted"/>
<keyword evidence="2" id="KW-1185">Reference proteome</keyword>
<evidence type="ECO:0000313" key="2">
    <source>
        <dbReference type="Proteomes" id="UP000789595"/>
    </source>
</evidence>
<accession>A0A8J2SMD5</accession>
<gene>
    <name evidence="1" type="ORF">PECAL_4P12850</name>
</gene>
<name>A0A8J2SMD5_9STRA</name>
<protein>
    <submittedName>
        <fullName evidence="1">Uncharacterized protein</fullName>
    </submittedName>
</protein>
<organism evidence="1 2">
    <name type="scientific">Pelagomonas calceolata</name>
    <dbReference type="NCBI Taxonomy" id="35677"/>
    <lineage>
        <taxon>Eukaryota</taxon>
        <taxon>Sar</taxon>
        <taxon>Stramenopiles</taxon>
        <taxon>Ochrophyta</taxon>
        <taxon>Pelagophyceae</taxon>
        <taxon>Pelagomonadales</taxon>
        <taxon>Pelagomonadaceae</taxon>
        <taxon>Pelagomonas</taxon>
    </lineage>
</organism>
<sequence length="175" mass="18695">MWCWPPALPRPPGCLRCLPMRPWPADTEPRFLRFLLNRVSGCVGGGGVSYARALSLGVCAPRGRASVFAARVRSRLGGRGVYLGAVPRPALAPLLPAAAGVGGDGLLGRRARRSSARQGFAVAGLALAFLAAASTKSLSESHHPSMNVLPFVCGRRFMPWLRLYSSCLCARARRQ</sequence>
<dbReference type="EMBL" id="CAKKNE010000004">
    <property type="protein sequence ID" value="CAH0374030.1"/>
    <property type="molecule type" value="Genomic_DNA"/>
</dbReference>
<comment type="caution">
    <text evidence="1">The sequence shown here is derived from an EMBL/GenBank/DDBJ whole genome shotgun (WGS) entry which is preliminary data.</text>
</comment>
<dbReference type="AlphaFoldDB" id="A0A8J2SMD5"/>